<dbReference type="Proteomes" id="UP000215086">
    <property type="component" value="Chromosome"/>
</dbReference>
<evidence type="ECO:0000313" key="4">
    <source>
        <dbReference type="Proteomes" id="UP000215086"/>
    </source>
</evidence>
<dbReference type="AlphaFoldDB" id="A0A286RHJ2"/>
<feature type="transmembrane region" description="Helical" evidence="2">
    <location>
        <begin position="7"/>
        <end position="29"/>
    </location>
</feature>
<dbReference type="OrthoDB" id="9772755at2"/>
<reference evidence="3 4" key="1">
    <citation type="journal article" name="Front. Microbiol.">
        <title>Sugar Metabolism of the First Thermophilic Planctomycete Thermogutta terrifontis: Comparative Genomic and Transcriptomic Approaches.</title>
        <authorList>
            <person name="Elcheninov A.G."/>
            <person name="Menzel P."/>
            <person name="Gudbergsdottir S.R."/>
            <person name="Slesarev A.I."/>
            <person name="Kadnikov V.V."/>
            <person name="Krogh A."/>
            <person name="Bonch-Osmolovskaya E.A."/>
            <person name="Peng X."/>
            <person name="Kublanov I.V."/>
        </authorList>
    </citation>
    <scope>NUCLEOTIDE SEQUENCE [LARGE SCALE GENOMIC DNA]</scope>
    <source>
        <strain evidence="3 4">R1</strain>
    </source>
</reference>
<name>A0A286RHJ2_9BACT</name>
<organism evidence="3 4">
    <name type="scientific">Thermogutta terrifontis</name>
    <dbReference type="NCBI Taxonomy" id="1331910"/>
    <lineage>
        <taxon>Bacteria</taxon>
        <taxon>Pseudomonadati</taxon>
        <taxon>Planctomycetota</taxon>
        <taxon>Planctomycetia</taxon>
        <taxon>Pirellulales</taxon>
        <taxon>Thermoguttaceae</taxon>
        <taxon>Thermogutta</taxon>
    </lineage>
</organism>
<evidence type="ECO:0000313" key="3">
    <source>
        <dbReference type="EMBL" id="ASV75420.1"/>
    </source>
</evidence>
<proteinExistence type="predicted"/>
<evidence type="ECO:0000256" key="2">
    <source>
        <dbReference type="SAM" id="Phobius"/>
    </source>
</evidence>
<evidence type="ECO:0000256" key="1">
    <source>
        <dbReference type="SAM" id="MobiDB-lite"/>
    </source>
</evidence>
<keyword evidence="2" id="KW-1133">Transmembrane helix</keyword>
<evidence type="ECO:0008006" key="5">
    <source>
        <dbReference type="Google" id="ProtNLM"/>
    </source>
</evidence>
<gene>
    <name evidence="3" type="ORF">THTE_2818</name>
</gene>
<feature type="compositionally biased region" description="Basic and acidic residues" evidence="1">
    <location>
        <begin position="221"/>
        <end position="237"/>
    </location>
</feature>
<dbReference type="KEGG" id="ttf:THTE_2818"/>
<keyword evidence="2" id="KW-0472">Membrane</keyword>
<protein>
    <recommendedName>
        <fullName evidence="5">Chemotaxis methyl-accepting receptor HlyB-like 4HB MCP domain-containing protein</fullName>
    </recommendedName>
</protein>
<feature type="region of interest" description="Disordered" evidence="1">
    <location>
        <begin position="214"/>
        <end position="237"/>
    </location>
</feature>
<keyword evidence="2" id="KW-0812">Transmembrane</keyword>
<sequence>MRLRTKAYLLIGFIGLLMVTVSAVGWYALATLDRALHDVAEHQIPTLVEHKINPLINEQVGALISQDLPEVAGRYESITLMLNADRDMYQALVAEREALAASTPEAWEKAKQASEENLGQAEERVKKSLEKYDSPTLRELYQKFQEAFQAWKSVTSEVVAKAAHPDQREAATEISRAASVAHFDEARHILDVMQDEQQAQIERVLKATAERNSMIAANQRYPDDCSADRGDQPSDPK</sequence>
<dbReference type="EMBL" id="CP018477">
    <property type="protein sequence ID" value="ASV75420.1"/>
    <property type="molecule type" value="Genomic_DNA"/>
</dbReference>
<keyword evidence="4" id="KW-1185">Reference proteome</keyword>
<dbReference type="RefSeq" id="WP_095415486.1">
    <property type="nucleotide sequence ID" value="NZ_CP018477.1"/>
</dbReference>
<accession>A0A286RHJ2</accession>